<sequence length="600" mass="68576">MEPEEDEDNNGKNDIETSVLNKKPLKVFGHPLTNTQQMWLGFMVPAFISTIIFMSSFALDIAVAYQLLRDGHPLLAGGTIMLVYTPSIVCLVLTLMSNPKLDRICDRIIWTVIQFLQCILFPVGIIHRFATRLFWSVVALTEENPQREKALSIAAASHHTEIFFFLDSFLNAAPQALLQAYILLSPQIVTTNETGWTQAISIVTSVITVSKTVALYQRFESQQVVGRPVPWKTERTESHTKSLVRIKKIDPYHLMGIEKSNEEGKQISIRPKLSLVINPTPDVNFQQETNQQEEMHENLESADATQKRVEDKGTNPEENKDQRSEQKLETGEEANTEYRDDDKQNRYQEETKQEPKETDDLLPTPAFDFPPQATTSHYLVPITIEPAPLEELCFWPRINTPPSSPTADPHMRPRLSINTIRSQNRPAYTSQVALPLRKPSTRIKGLHEDEPLGIFTVFHAWSAFLLGRVLVIAAFTHFYFWPSLGLLLGHYTIMTAYIFFCNPCPNFWAILLGFIFILCPIEVKVRYTFPRIFLVFFFALVFLEDLATVILWYCGAEWESTWYDFAFAFILGCHGTAALNGILYFFMFKPKAKYLDNSKA</sequence>
<evidence type="ECO:0000256" key="4">
    <source>
        <dbReference type="ARBA" id="ARBA00022692"/>
    </source>
</evidence>
<name>A0A6J1RS68_FRAOC</name>
<comment type="similarity">
    <text evidence="2 7">Belongs to the XK family.</text>
</comment>
<reference evidence="10 11" key="1">
    <citation type="submission" date="2025-04" db="UniProtKB">
        <authorList>
            <consortium name="RefSeq"/>
        </authorList>
    </citation>
    <scope>IDENTIFICATION</scope>
    <source>
        <tissue evidence="10 11">Whole organism</tissue>
    </source>
</reference>
<evidence type="ECO:0000256" key="2">
    <source>
        <dbReference type="ARBA" id="ARBA00008789"/>
    </source>
</evidence>
<dbReference type="OrthoDB" id="8190653at2759"/>
<feature type="compositionally biased region" description="Basic and acidic residues" evidence="8">
    <location>
        <begin position="293"/>
        <end position="359"/>
    </location>
</feature>
<feature type="transmembrane region" description="Helical" evidence="7">
    <location>
        <begin position="506"/>
        <end position="525"/>
    </location>
</feature>
<dbReference type="GO" id="GO:0043652">
    <property type="term" value="P:engulfment of apoptotic cell"/>
    <property type="evidence" value="ECO:0007669"/>
    <property type="project" value="TreeGrafter"/>
</dbReference>
<feature type="transmembrane region" description="Helical" evidence="7">
    <location>
        <begin position="478"/>
        <end position="500"/>
    </location>
</feature>
<dbReference type="Proteomes" id="UP000504606">
    <property type="component" value="Unplaced"/>
</dbReference>
<feature type="transmembrane region" description="Helical" evidence="7">
    <location>
        <begin position="39"/>
        <end position="68"/>
    </location>
</feature>
<feature type="transmembrane region" description="Helical" evidence="7">
    <location>
        <begin position="74"/>
        <end position="96"/>
    </location>
</feature>
<evidence type="ECO:0000256" key="5">
    <source>
        <dbReference type="ARBA" id="ARBA00022989"/>
    </source>
</evidence>
<dbReference type="RefSeq" id="XP_026271762.2">
    <property type="nucleotide sequence ID" value="XM_026415977.2"/>
</dbReference>
<organism evidence="9 10">
    <name type="scientific">Frankliniella occidentalis</name>
    <name type="common">Western flower thrips</name>
    <name type="synonym">Euthrips occidentalis</name>
    <dbReference type="NCBI Taxonomy" id="133901"/>
    <lineage>
        <taxon>Eukaryota</taxon>
        <taxon>Metazoa</taxon>
        <taxon>Ecdysozoa</taxon>
        <taxon>Arthropoda</taxon>
        <taxon>Hexapoda</taxon>
        <taxon>Insecta</taxon>
        <taxon>Pterygota</taxon>
        <taxon>Neoptera</taxon>
        <taxon>Paraneoptera</taxon>
        <taxon>Thysanoptera</taxon>
        <taxon>Terebrantia</taxon>
        <taxon>Thripoidea</taxon>
        <taxon>Thripidae</taxon>
        <taxon>Frankliniella</taxon>
    </lineage>
</organism>
<comment type="subcellular location">
    <subcellularLocation>
        <location evidence="1">Cell membrane</location>
        <topology evidence="1">Multi-pass membrane protein</topology>
    </subcellularLocation>
    <subcellularLocation>
        <location evidence="7">Membrane</location>
        <topology evidence="7">Multi-pass membrane protein</topology>
    </subcellularLocation>
</comment>
<evidence type="ECO:0000256" key="6">
    <source>
        <dbReference type="ARBA" id="ARBA00023136"/>
    </source>
</evidence>
<evidence type="ECO:0000256" key="1">
    <source>
        <dbReference type="ARBA" id="ARBA00004651"/>
    </source>
</evidence>
<dbReference type="GeneID" id="113201962"/>
<dbReference type="InterPro" id="IPR018629">
    <property type="entry name" value="XK-rel"/>
</dbReference>
<dbReference type="GO" id="GO:1902742">
    <property type="term" value="P:apoptotic process involved in development"/>
    <property type="evidence" value="ECO:0007669"/>
    <property type="project" value="TreeGrafter"/>
</dbReference>
<gene>
    <name evidence="10 11" type="primary">LOC113201962</name>
</gene>
<feature type="transmembrane region" description="Helical" evidence="7">
    <location>
        <begin position="452"/>
        <end position="471"/>
    </location>
</feature>
<dbReference type="InterPro" id="IPR050895">
    <property type="entry name" value="XK-related_scramblase"/>
</dbReference>
<feature type="region of interest" description="Disordered" evidence="8">
    <location>
        <begin position="289"/>
        <end position="366"/>
    </location>
</feature>
<dbReference type="PANTHER" id="PTHR16024:SF27">
    <property type="entry name" value="XK-RELATED PROTEIN"/>
    <property type="match status" value="1"/>
</dbReference>
<dbReference type="PANTHER" id="PTHR16024">
    <property type="entry name" value="XK-RELATED PROTEIN"/>
    <property type="match status" value="1"/>
</dbReference>
<keyword evidence="9" id="KW-1185">Reference proteome</keyword>
<feature type="transmembrane region" description="Helical" evidence="7">
    <location>
        <begin position="532"/>
        <end position="553"/>
    </location>
</feature>
<proteinExistence type="inferred from homology"/>
<evidence type="ECO:0000313" key="11">
    <source>
        <dbReference type="RefSeq" id="XP_026271763.2"/>
    </source>
</evidence>
<evidence type="ECO:0000313" key="9">
    <source>
        <dbReference type="Proteomes" id="UP000504606"/>
    </source>
</evidence>
<dbReference type="KEGG" id="foc:113201962"/>
<evidence type="ECO:0000313" key="10">
    <source>
        <dbReference type="RefSeq" id="XP_026271762.2"/>
    </source>
</evidence>
<evidence type="ECO:0000256" key="8">
    <source>
        <dbReference type="SAM" id="MobiDB-lite"/>
    </source>
</evidence>
<dbReference type="Pfam" id="PF09815">
    <property type="entry name" value="XK-related"/>
    <property type="match status" value="1"/>
</dbReference>
<keyword evidence="5 7" id="KW-1133">Transmembrane helix</keyword>
<dbReference type="GO" id="GO:0070782">
    <property type="term" value="P:phosphatidylserine exposure on apoptotic cell surface"/>
    <property type="evidence" value="ECO:0007669"/>
    <property type="project" value="TreeGrafter"/>
</dbReference>
<evidence type="ECO:0000256" key="3">
    <source>
        <dbReference type="ARBA" id="ARBA00022475"/>
    </source>
</evidence>
<dbReference type="RefSeq" id="XP_026271763.2">
    <property type="nucleotide sequence ID" value="XM_026415978.2"/>
</dbReference>
<evidence type="ECO:0000256" key="7">
    <source>
        <dbReference type="RuleBase" id="RU910716"/>
    </source>
</evidence>
<feature type="transmembrane region" description="Helical" evidence="7">
    <location>
        <begin position="565"/>
        <end position="586"/>
    </location>
</feature>
<dbReference type="GO" id="GO:0005886">
    <property type="term" value="C:plasma membrane"/>
    <property type="evidence" value="ECO:0007669"/>
    <property type="project" value="UniProtKB-SubCell"/>
</dbReference>
<accession>A0A6J1RS68</accession>
<keyword evidence="3" id="KW-1003">Cell membrane</keyword>
<feature type="transmembrane region" description="Helical" evidence="7">
    <location>
        <begin position="108"/>
        <end position="130"/>
    </location>
</feature>
<keyword evidence="6 7" id="KW-0472">Membrane</keyword>
<keyword evidence="4 7" id="KW-0812">Transmembrane</keyword>
<dbReference type="AlphaFoldDB" id="A0A6J1RS68"/>
<protein>
    <recommendedName>
        <fullName evidence="7">XK-related protein</fullName>
    </recommendedName>
</protein>